<evidence type="ECO:0000313" key="5">
    <source>
        <dbReference type="Proteomes" id="UP001303899"/>
    </source>
</evidence>
<dbReference type="Proteomes" id="UP001303899">
    <property type="component" value="Unassembled WGS sequence"/>
</dbReference>
<keyword evidence="2" id="KW-0680">Restriction system</keyword>
<name>A0ABU5S2X5_9BACT</name>
<evidence type="ECO:0000256" key="2">
    <source>
        <dbReference type="ARBA" id="ARBA00022747"/>
    </source>
</evidence>
<dbReference type="SUPFAM" id="SSF53335">
    <property type="entry name" value="S-adenosyl-L-methionine-dependent methyltransferases"/>
    <property type="match status" value="1"/>
</dbReference>
<dbReference type="EMBL" id="JAYGIL010000008">
    <property type="protein sequence ID" value="MEA5402852.1"/>
    <property type="molecule type" value="Genomic_DNA"/>
</dbReference>
<reference evidence="4 5" key="1">
    <citation type="submission" date="2023-12" db="EMBL/GenBank/DDBJ databases">
        <title>Novel species of the genus Arcicella isolated from rivers.</title>
        <authorList>
            <person name="Lu H."/>
        </authorList>
    </citation>
    <scope>NUCLEOTIDE SEQUENCE [LARGE SCALE GENOMIC DNA]</scope>
    <source>
        <strain evidence="4 5">DC2W</strain>
    </source>
</reference>
<comment type="caution">
    <text evidence="4">The sequence shown here is derived from an EMBL/GenBank/DDBJ whole genome shotgun (WGS) entry which is preliminary data.</text>
</comment>
<dbReference type="RefSeq" id="WP_323327807.1">
    <property type="nucleotide sequence ID" value="NZ_JAYGIL010000008.1"/>
</dbReference>
<proteinExistence type="inferred from homology"/>
<evidence type="ECO:0000313" key="4">
    <source>
        <dbReference type="EMBL" id="MEA5402852.1"/>
    </source>
</evidence>
<comment type="similarity">
    <text evidence="1">Belongs to the N(4)/N(6)-methyltransferase family.</text>
</comment>
<evidence type="ECO:0000259" key="3">
    <source>
        <dbReference type="Pfam" id="PF12161"/>
    </source>
</evidence>
<dbReference type="Gene3D" id="1.20.1260.30">
    <property type="match status" value="1"/>
</dbReference>
<evidence type="ECO:0000256" key="1">
    <source>
        <dbReference type="ARBA" id="ARBA00006594"/>
    </source>
</evidence>
<dbReference type="Pfam" id="PF12161">
    <property type="entry name" value="HsdM_N"/>
    <property type="match status" value="1"/>
</dbReference>
<feature type="domain" description="N6 adenine-specific DNA methyltransferase N-terminal" evidence="3">
    <location>
        <begin position="10"/>
        <end position="54"/>
    </location>
</feature>
<dbReference type="InterPro" id="IPR022749">
    <property type="entry name" value="D12N6_MeTrfase_N"/>
</dbReference>
<dbReference type="InterPro" id="IPR029063">
    <property type="entry name" value="SAM-dependent_MTases_sf"/>
</dbReference>
<protein>
    <submittedName>
        <fullName evidence="4">Type I restriction-modification system subunit M N-terminal domain-containing protein</fullName>
    </submittedName>
</protein>
<accession>A0ABU5S2X5</accession>
<keyword evidence="5" id="KW-1185">Reference proteome</keyword>
<organism evidence="4 5">
    <name type="scientific">Arcicella gelida</name>
    <dbReference type="NCBI Taxonomy" id="2984195"/>
    <lineage>
        <taxon>Bacteria</taxon>
        <taxon>Pseudomonadati</taxon>
        <taxon>Bacteroidota</taxon>
        <taxon>Cytophagia</taxon>
        <taxon>Cytophagales</taxon>
        <taxon>Flectobacillaceae</taxon>
        <taxon>Arcicella</taxon>
    </lineage>
</organism>
<dbReference type="InterPro" id="IPR038333">
    <property type="entry name" value="T1MK-like_N_sf"/>
</dbReference>
<sequence>MTSTIQRAELQAKILKIANKVRGSVDGWDFKQFVLGTLFYRFISENFTNYIEGGDDSIKYADLSDEIITPDIKDDAIINEIEG</sequence>
<gene>
    <name evidence="4" type="ORF">VB776_07995</name>
</gene>